<evidence type="ECO:0000256" key="1">
    <source>
        <dbReference type="SAM" id="Coils"/>
    </source>
</evidence>
<proteinExistence type="predicted"/>
<feature type="coiled-coil region" evidence="1">
    <location>
        <begin position="116"/>
        <end position="143"/>
    </location>
</feature>
<dbReference type="OrthoDB" id="5780155at2759"/>
<dbReference type="InterPro" id="IPR027267">
    <property type="entry name" value="AH/BAR_dom_sf"/>
</dbReference>
<evidence type="ECO:0000313" key="2">
    <source>
        <dbReference type="EMBL" id="CAI5452696.1"/>
    </source>
</evidence>
<organism evidence="2 3">
    <name type="scientific">Caenorhabditis angaria</name>
    <dbReference type="NCBI Taxonomy" id="860376"/>
    <lineage>
        <taxon>Eukaryota</taxon>
        <taxon>Metazoa</taxon>
        <taxon>Ecdysozoa</taxon>
        <taxon>Nematoda</taxon>
        <taxon>Chromadorea</taxon>
        <taxon>Rhabditida</taxon>
        <taxon>Rhabditina</taxon>
        <taxon>Rhabditomorpha</taxon>
        <taxon>Rhabditoidea</taxon>
        <taxon>Rhabditidae</taxon>
        <taxon>Peloderinae</taxon>
        <taxon>Caenorhabditis</taxon>
    </lineage>
</organism>
<name>A0A9P1N941_9PELO</name>
<dbReference type="Gene3D" id="1.20.1270.60">
    <property type="entry name" value="Arfaptin homology (AH) domain/BAR domain"/>
    <property type="match status" value="1"/>
</dbReference>
<reference evidence="2" key="1">
    <citation type="submission" date="2022-11" db="EMBL/GenBank/DDBJ databases">
        <authorList>
            <person name="Kikuchi T."/>
        </authorList>
    </citation>
    <scope>NUCLEOTIDE SEQUENCE</scope>
    <source>
        <strain evidence="2">PS1010</strain>
    </source>
</reference>
<dbReference type="SUPFAM" id="SSF103657">
    <property type="entry name" value="BAR/IMD domain-like"/>
    <property type="match status" value="1"/>
</dbReference>
<comment type="caution">
    <text evidence="2">The sequence shown here is derived from an EMBL/GenBank/DDBJ whole genome shotgun (WGS) entry which is preliminary data.</text>
</comment>
<gene>
    <name evidence="2" type="ORF">CAMP_LOCUS15333</name>
</gene>
<evidence type="ECO:0000313" key="3">
    <source>
        <dbReference type="Proteomes" id="UP001152747"/>
    </source>
</evidence>
<keyword evidence="3" id="KW-1185">Reference proteome</keyword>
<dbReference type="Proteomes" id="UP001152747">
    <property type="component" value="Unassembled WGS sequence"/>
</dbReference>
<dbReference type="EMBL" id="CANHGI010000005">
    <property type="protein sequence ID" value="CAI5452696.1"/>
    <property type="molecule type" value="Genomic_DNA"/>
</dbReference>
<keyword evidence="1" id="KW-0175">Coiled coil</keyword>
<dbReference type="AlphaFoldDB" id="A0A9P1N941"/>
<sequence>MFSKDRVNKWLKNTGSMDEKVVELSNEATLYHDQIAKMIPALQKHVKDLTADKHPYVKCSTGIRGYKEGMVVKSLAAKVDKAGDAVDKMNEKTTNIGRNISNDIMAKCLSYKEVECRDIDQQMKQYAKVCKELENNKKKADKDANNNYLVDASQESLKKCTEETLATLAKFNKASVEVYNSTAKQFLKLMEAYCDDGARIMDV</sequence>
<evidence type="ECO:0008006" key="4">
    <source>
        <dbReference type="Google" id="ProtNLM"/>
    </source>
</evidence>
<accession>A0A9P1N941</accession>
<protein>
    <recommendedName>
        <fullName evidence="4">BAR domain-containing protein</fullName>
    </recommendedName>
</protein>